<dbReference type="SUPFAM" id="SSF109604">
    <property type="entry name" value="HD-domain/PDEase-like"/>
    <property type="match status" value="1"/>
</dbReference>
<dbReference type="PANTHER" id="PTHR43155">
    <property type="entry name" value="CYCLIC DI-GMP PHOSPHODIESTERASE PA4108-RELATED"/>
    <property type="match status" value="1"/>
</dbReference>
<dbReference type="InterPro" id="IPR003607">
    <property type="entry name" value="HD/PDEase_dom"/>
</dbReference>
<dbReference type="GO" id="GO:0042834">
    <property type="term" value="F:peptidoglycan binding"/>
    <property type="evidence" value="ECO:0007669"/>
    <property type="project" value="InterPro"/>
</dbReference>
<feature type="region of interest" description="Disordered" evidence="1">
    <location>
        <begin position="464"/>
        <end position="501"/>
    </location>
</feature>
<dbReference type="AlphaFoldDB" id="A0A8J6NQ79"/>
<feature type="compositionally biased region" description="Basic and acidic residues" evidence="1">
    <location>
        <begin position="362"/>
        <end position="403"/>
    </location>
</feature>
<accession>A0A8J6NQ79</accession>
<evidence type="ECO:0000259" key="3">
    <source>
        <dbReference type="PROSITE" id="PS51832"/>
    </source>
</evidence>
<comment type="caution">
    <text evidence="4">The sequence shown here is derived from an EMBL/GenBank/DDBJ whole genome shotgun (WGS) entry which is preliminary data.</text>
</comment>
<gene>
    <name evidence="4" type="ORF">H8E23_15725</name>
</gene>
<feature type="region of interest" description="Disordered" evidence="1">
    <location>
        <begin position="517"/>
        <end position="549"/>
    </location>
</feature>
<name>A0A8J6NQ79_9BACT</name>
<evidence type="ECO:0000313" key="5">
    <source>
        <dbReference type="Proteomes" id="UP000603434"/>
    </source>
</evidence>
<evidence type="ECO:0000259" key="2">
    <source>
        <dbReference type="PROSITE" id="PS51724"/>
    </source>
</evidence>
<dbReference type="Gene3D" id="3.30.70.1070">
    <property type="entry name" value="Sporulation related repeat"/>
    <property type="match status" value="1"/>
</dbReference>
<dbReference type="Pfam" id="PF13487">
    <property type="entry name" value="HD_5"/>
    <property type="match status" value="1"/>
</dbReference>
<sequence length="704" mass="79115">MVKFRDLNSDNIDSTKGDQSKKIDESRGNSRLSFRKLAAEGRILSEDKEVSGRVGHSKEQNDKGGKVLYQKACAYLKQVLETVKQRKMFSPDPGFRIIREMVEVQSFQDSLFIEALHFDDPLQFIIHNNVNVAIYAIKMAENLGWSKDRQIEIGMAGLLHDVGMALIPEKLVYKQQRLSQAELEIFKKRSNYSYKILKSFGDEYANLAECAAQANERLDGSGYPQGLKGDEIHEYAQIIGLVDMYEALIHSRPQRVKFHHFIAVKEIIKSGKHLFQRKHLKALLNIFSIFPLYSYVRLNSNAIGKVLETYPDQPMRPKIQIVFDSQQKRVLTERIVSLPDDPLLYIVDSVSEEELQQISKSPDVEPRGQSGREKKEDDSDSEKAEIAVIDDKSPPKMEKKDDQVDTAQKSGWFKPVLIIAVIALVVAGLVMQFGNKNSKPPDAGRLQMSVTQKITEGIPAKESKALSLPSENERRVQEDTVQEKPAVSLAPDSKNLGSGGEGIEAKAAKESGLAVGTVTPYESASEKTEESPSAAPVGETESMEASDKHGLHAEKAKVLYPYSIKLDAFRSRERVEKSFAIYREKGLSPYWVKVDLGDQGVWYRVFAGCYEDSQQAEEVIRTHKLTEAAVKKTTFGLLIGVYRSEAELSNQVQALSKLDFSPYVIKRAADEFYLYVGAFYSEKGARDFYTELLSNGIQSKVVER</sequence>
<feature type="region of interest" description="Disordered" evidence="1">
    <location>
        <begin position="356"/>
        <end position="403"/>
    </location>
</feature>
<feature type="domain" description="HD-GYP" evidence="3">
    <location>
        <begin position="103"/>
        <end position="299"/>
    </location>
</feature>
<protein>
    <submittedName>
        <fullName evidence="4">SPOR domain-containing protein</fullName>
    </submittedName>
</protein>
<organism evidence="4 5">
    <name type="scientific">Candidatus Desulfatibia profunda</name>
    <dbReference type="NCBI Taxonomy" id="2841695"/>
    <lineage>
        <taxon>Bacteria</taxon>
        <taxon>Pseudomonadati</taxon>
        <taxon>Thermodesulfobacteriota</taxon>
        <taxon>Desulfobacteria</taxon>
        <taxon>Desulfobacterales</taxon>
        <taxon>Desulfobacterales incertae sedis</taxon>
        <taxon>Candidatus Desulfatibia</taxon>
    </lineage>
</organism>
<dbReference type="EMBL" id="JACNJH010000224">
    <property type="protein sequence ID" value="MBC8362834.1"/>
    <property type="molecule type" value="Genomic_DNA"/>
</dbReference>
<dbReference type="PROSITE" id="PS51832">
    <property type="entry name" value="HD_GYP"/>
    <property type="match status" value="1"/>
</dbReference>
<feature type="domain" description="SPOR" evidence="2">
    <location>
        <begin position="556"/>
        <end position="637"/>
    </location>
</feature>
<dbReference type="CDD" id="cd00077">
    <property type="entry name" value="HDc"/>
    <property type="match status" value="1"/>
</dbReference>
<dbReference type="InterPro" id="IPR036680">
    <property type="entry name" value="SPOR-like_sf"/>
</dbReference>
<dbReference type="Pfam" id="PF05036">
    <property type="entry name" value="SPOR"/>
    <property type="match status" value="1"/>
</dbReference>
<dbReference type="InterPro" id="IPR007730">
    <property type="entry name" value="SPOR-like_dom"/>
</dbReference>
<dbReference type="Gene3D" id="1.10.3210.10">
    <property type="entry name" value="Hypothetical protein af1432"/>
    <property type="match status" value="1"/>
</dbReference>
<proteinExistence type="predicted"/>
<dbReference type="InterPro" id="IPR037522">
    <property type="entry name" value="HD_GYP_dom"/>
</dbReference>
<feature type="region of interest" description="Disordered" evidence="1">
    <location>
        <begin position="1"/>
        <end position="27"/>
    </location>
</feature>
<dbReference type="Proteomes" id="UP000603434">
    <property type="component" value="Unassembled WGS sequence"/>
</dbReference>
<dbReference type="PROSITE" id="PS51724">
    <property type="entry name" value="SPOR"/>
    <property type="match status" value="1"/>
</dbReference>
<feature type="compositionally biased region" description="Basic and acidic residues" evidence="1">
    <location>
        <begin position="471"/>
        <end position="482"/>
    </location>
</feature>
<evidence type="ECO:0000313" key="4">
    <source>
        <dbReference type="EMBL" id="MBC8362834.1"/>
    </source>
</evidence>
<dbReference type="SUPFAM" id="SSF110997">
    <property type="entry name" value="Sporulation related repeat"/>
    <property type="match status" value="1"/>
</dbReference>
<evidence type="ECO:0000256" key="1">
    <source>
        <dbReference type="SAM" id="MobiDB-lite"/>
    </source>
</evidence>
<reference evidence="4 5" key="1">
    <citation type="submission" date="2020-08" db="EMBL/GenBank/DDBJ databases">
        <title>Bridging the membrane lipid divide: bacteria of the FCB group superphylum have the potential to synthesize archaeal ether lipids.</title>
        <authorList>
            <person name="Villanueva L."/>
            <person name="Von Meijenfeldt F.A.B."/>
            <person name="Westbye A.B."/>
            <person name="Yadav S."/>
            <person name="Hopmans E.C."/>
            <person name="Dutilh B.E."/>
            <person name="Sinninghe Damste J.S."/>
        </authorList>
    </citation>
    <scope>NUCLEOTIDE SEQUENCE [LARGE SCALE GENOMIC DNA]</scope>
    <source>
        <strain evidence="4">NIOZ-UU30</strain>
    </source>
</reference>
<dbReference type="PANTHER" id="PTHR43155:SF2">
    <property type="entry name" value="CYCLIC DI-GMP PHOSPHODIESTERASE PA4108"/>
    <property type="match status" value="1"/>
</dbReference>